<dbReference type="AlphaFoldDB" id="A0A8S9ZB60"/>
<name>A0A8S9ZB60_9BILA</name>
<gene>
    <name evidence="1" type="ORF">Mgra_00009948</name>
</gene>
<comment type="caution">
    <text evidence="1">The sequence shown here is derived from an EMBL/GenBank/DDBJ whole genome shotgun (WGS) entry which is preliminary data.</text>
</comment>
<proteinExistence type="predicted"/>
<evidence type="ECO:0000313" key="1">
    <source>
        <dbReference type="EMBL" id="KAF7624775.1"/>
    </source>
</evidence>
<reference evidence="1" key="1">
    <citation type="journal article" date="2020" name="Ecol. Evol.">
        <title>Genome structure and content of the rice root-knot nematode (Meloidogyne graminicola).</title>
        <authorList>
            <person name="Phan N.T."/>
            <person name="Danchin E.G.J."/>
            <person name="Klopp C."/>
            <person name="Perfus-Barbeoch L."/>
            <person name="Kozlowski D.K."/>
            <person name="Koutsovoulos G.D."/>
            <person name="Lopez-Roques C."/>
            <person name="Bouchez O."/>
            <person name="Zahm M."/>
            <person name="Besnard G."/>
            <person name="Bellafiore S."/>
        </authorList>
    </citation>
    <scope>NUCLEOTIDE SEQUENCE</scope>
    <source>
        <strain evidence="1">VN-18</strain>
    </source>
</reference>
<protein>
    <submittedName>
        <fullName evidence="1">Uncharacterized protein</fullName>
    </submittedName>
</protein>
<keyword evidence="2" id="KW-1185">Reference proteome</keyword>
<accession>A0A8S9ZB60</accession>
<dbReference type="Proteomes" id="UP000605970">
    <property type="component" value="Unassembled WGS sequence"/>
</dbReference>
<dbReference type="EMBL" id="JABEBT010000200">
    <property type="protein sequence ID" value="KAF7624775.1"/>
    <property type="molecule type" value="Genomic_DNA"/>
</dbReference>
<evidence type="ECO:0000313" key="2">
    <source>
        <dbReference type="Proteomes" id="UP000605970"/>
    </source>
</evidence>
<organism evidence="1 2">
    <name type="scientific">Meloidogyne graminicola</name>
    <dbReference type="NCBI Taxonomy" id="189291"/>
    <lineage>
        <taxon>Eukaryota</taxon>
        <taxon>Metazoa</taxon>
        <taxon>Ecdysozoa</taxon>
        <taxon>Nematoda</taxon>
        <taxon>Chromadorea</taxon>
        <taxon>Rhabditida</taxon>
        <taxon>Tylenchina</taxon>
        <taxon>Tylenchomorpha</taxon>
        <taxon>Tylenchoidea</taxon>
        <taxon>Meloidogynidae</taxon>
        <taxon>Meloidogyninae</taxon>
        <taxon>Meloidogyne</taxon>
    </lineage>
</organism>
<sequence>MSDYNFEELLLGDEFNIDDVPIDDFEGYNNETVALQYIPPSNSFNALYADLTKENDNAALQYNPPSNSSNINDNLVAFKDVINANQVNKVLIKDLYYKKPHSIGGLIQPIYNEKENKNIPLSPLNWDEDLSDLNSCSSLSSEKKGKNIKAAH</sequence>